<sequence length="85" mass="9122">MSGPVPKPFWIAAGLGPVPLRLNLSHWQDRDRSSAEVKALALARADDLGPQCSGARGMKATLLDSANRCYRDGRPDCSIIESLAC</sequence>
<dbReference type="Gene3D" id="1.10.1660.10">
    <property type="match status" value="1"/>
</dbReference>
<gene>
    <name evidence="1" type="ORF">E2493_02810</name>
</gene>
<dbReference type="Proteomes" id="UP000298213">
    <property type="component" value="Unassembled WGS sequence"/>
</dbReference>
<keyword evidence="2" id="KW-1185">Reference proteome</keyword>
<comment type="caution">
    <text evidence="1">The sequence shown here is derived from an EMBL/GenBank/DDBJ whole genome shotgun (WGS) entry which is preliminary data.</text>
</comment>
<proteinExistence type="predicted"/>
<dbReference type="EMBL" id="SPDV01000003">
    <property type="protein sequence ID" value="TFI59786.1"/>
    <property type="molecule type" value="Genomic_DNA"/>
</dbReference>
<protein>
    <submittedName>
        <fullName evidence="1">Uncharacterized protein</fullName>
    </submittedName>
</protein>
<dbReference type="OrthoDB" id="9802944at2"/>
<name>A0A4Y8ZYQ6_9SPHN</name>
<evidence type="ECO:0000313" key="1">
    <source>
        <dbReference type="EMBL" id="TFI59786.1"/>
    </source>
</evidence>
<dbReference type="AlphaFoldDB" id="A0A4Y8ZYQ6"/>
<dbReference type="RefSeq" id="WP_135083506.1">
    <property type="nucleotide sequence ID" value="NZ_SPDV01000003.1"/>
</dbReference>
<organism evidence="1 2">
    <name type="scientific">Sphingomonas parva</name>
    <dbReference type="NCBI Taxonomy" id="2555898"/>
    <lineage>
        <taxon>Bacteria</taxon>
        <taxon>Pseudomonadati</taxon>
        <taxon>Pseudomonadota</taxon>
        <taxon>Alphaproteobacteria</taxon>
        <taxon>Sphingomonadales</taxon>
        <taxon>Sphingomonadaceae</taxon>
        <taxon>Sphingomonas</taxon>
    </lineage>
</organism>
<accession>A0A4Y8ZYQ6</accession>
<reference evidence="1 2" key="1">
    <citation type="submission" date="2019-03" db="EMBL/GenBank/DDBJ databases">
        <title>Genome sequence of Sphingomonas sp. 17J27-24.</title>
        <authorList>
            <person name="Kim M."/>
            <person name="Maeng S."/>
            <person name="Sathiyaraj S."/>
        </authorList>
    </citation>
    <scope>NUCLEOTIDE SEQUENCE [LARGE SCALE GENOMIC DNA]</scope>
    <source>
        <strain evidence="1 2">17J27-24</strain>
    </source>
</reference>
<evidence type="ECO:0000313" key="2">
    <source>
        <dbReference type="Proteomes" id="UP000298213"/>
    </source>
</evidence>